<dbReference type="Pfam" id="PF04075">
    <property type="entry name" value="F420H2_quin_red"/>
    <property type="match status" value="1"/>
</dbReference>
<dbReference type="OrthoDB" id="8225825at2"/>
<accession>A0A563DUC5</accession>
<reference evidence="2 3" key="2">
    <citation type="submission" date="2019-08" db="EMBL/GenBank/DDBJ databases">
        <title>Jejuicoccus antrihumi gen. nov., sp. nov., a new member of the family Dermacoccaceae isolated from a cave.</title>
        <authorList>
            <person name="Schumann P."/>
            <person name="Kim I.S."/>
        </authorList>
    </citation>
    <scope>NUCLEOTIDE SEQUENCE [LARGE SCALE GENOMIC DNA]</scope>
    <source>
        <strain evidence="2 3">C5-26</strain>
    </source>
</reference>
<reference evidence="2 3" key="1">
    <citation type="submission" date="2019-05" db="EMBL/GenBank/DDBJ databases">
        <authorList>
            <person name="Lee S.D."/>
        </authorList>
    </citation>
    <scope>NUCLEOTIDE SEQUENCE [LARGE SCALE GENOMIC DNA]</scope>
    <source>
        <strain evidence="2 3">C5-26</strain>
    </source>
</reference>
<protein>
    <submittedName>
        <fullName evidence="2">Nitroreductase family deazaflavin-dependent oxidoreductase</fullName>
    </submittedName>
</protein>
<evidence type="ECO:0000313" key="3">
    <source>
        <dbReference type="Proteomes" id="UP000320244"/>
    </source>
</evidence>
<keyword evidence="3" id="KW-1185">Reference proteome</keyword>
<feature type="region of interest" description="Disordered" evidence="1">
    <location>
        <begin position="55"/>
        <end position="75"/>
    </location>
</feature>
<dbReference type="InterPro" id="IPR012349">
    <property type="entry name" value="Split_barrel_FMN-bd"/>
</dbReference>
<dbReference type="GO" id="GO:0016491">
    <property type="term" value="F:oxidoreductase activity"/>
    <property type="evidence" value="ECO:0007669"/>
    <property type="project" value="InterPro"/>
</dbReference>
<dbReference type="InterPro" id="IPR004378">
    <property type="entry name" value="F420H2_quin_Rdtase"/>
</dbReference>
<dbReference type="Proteomes" id="UP000320244">
    <property type="component" value="Unassembled WGS sequence"/>
</dbReference>
<dbReference type="AlphaFoldDB" id="A0A563DUC5"/>
<organism evidence="2 3">
    <name type="scientific">Leekyejoonella antrihumi</name>
    <dbReference type="NCBI Taxonomy" id="1660198"/>
    <lineage>
        <taxon>Bacteria</taxon>
        <taxon>Bacillati</taxon>
        <taxon>Actinomycetota</taxon>
        <taxon>Actinomycetes</taxon>
        <taxon>Micrococcales</taxon>
        <taxon>Dermacoccaceae</taxon>
        <taxon>Leekyejoonella</taxon>
    </lineage>
</organism>
<proteinExistence type="predicted"/>
<comment type="caution">
    <text evidence="2">The sequence shown here is derived from an EMBL/GenBank/DDBJ whole genome shotgun (WGS) entry which is preliminary data.</text>
</comment>
<sequence>MPSGFALKTMNGVDRALLKLRFGTVDWSFSGMPALELATIGRRSGLPRSVMLASPLQGASKQSKQSMRARVATSDERARMCPQIAGRYKNYAGCQRKTEREIPLVLLESAS</sequence>
<dbReference type="EMBL" id="VCQV01000040">
    <property type="protein sequence ID" value="TWP33551.1"/>
    <property type="molecule type" value="Genomic_DNA"/>
</dbReference>
<evidence type="ECO:0000313" key="2">
    <source>
        <dbReference type="EMBL" id="TWP33551.1"/>
    </source>
</evidence>
<gene>
    <name evidence="2" type="ORF">FGL98_21005</name>
</gene>
<dbReference type="Gene3D" id="2.30.110.10">
    <property type="entry name" value="Electron Transport, Fmn-binding Protein, Chain A"/>
    <property type="match status" value="1"/>
</dbReference>
<name>A0A563DUC5_9MICO</name>
<evidence type="ECO:0000256" key="1">
    <source>
        <dbReference type="SAM" id="MobiDB-lite"/>
    </source>
</evidence>
<feature type="compositionally biased region" description="Polar residues" evidence="1">
    <location>
        <begin position="57"/>
        <end position="66"/>
    </location>
</feature>